<gene>
    <name evidence="2" type="ORF">CK820_G0053870</name>
</gene>
<evidence type="ECO:0000313" key="2">
    <source>
        <dbReference type="EMBL" id="PNI13034.1"/>
    </source>
</evidence>
<protein>
    <submittedName>
        <fullName evidence="2">VWA3A isoform 8</fullName>
    </submittedName>
</protein>
<reference evidence="2 3" key="1">
    <citation type="submission" date="2017-12" db="EMBL/GenBank/DDBJ databases">
        <title>High-resolution comparative analysis of great ape genomes.</title>
        <authorList>
            <person name="Pollen A."/>
            <person name="Hastie A."/>
            <person name="Hormozdiari F."/>
            <person name="Dougherty M."/>
            <person name="Liu R."/>
            <person name="Chaisson M."/>
            <person name="Hoppe E."/>
            <person name="Hill C."/>
            <person name="Pang A."/>
            <person name="Hillier L."/>
            <person name="Baker C."/>
            <person name="Armstrong J."/>
            <person name="Shendure J."/>
            <person name="Paten B."/>
            <person name="Wilson R."/>
            <person name="Chao H."/>
            <person name="Schneider V."/>
            <person name="Ventura M."/>
            <person name="Kronenberg Z."/>
            <person name="Murali S."/>
            <person name="Gordon D."/>
            <person name="Cantsilieris S."/>
            <person name="Munson K."/>
            <person name="Nelson B."/>
            <person name="Raja A."/>
            <person name="Underwood J."/>
            <person name="Diekhans M."/>
            <person name="Fiddes I."/>
            <person name="Haussler D."/>
            <person name="Eichler E."/>
        </authorList>
    </citation>
    <scope>NUCLEOTIDE SEQUENCE [LARGE SCALE GENOMIC DNA]</scope>
    <source>
        <strain evidence="2">Yerkes chimp pedigree #C0471</strain>
    </source>
</reference>
<feature type="non-terminal residue" evidence="2">
    <location>
        <position position="31"/>
    </location>
</feature>
<name>A0A2J8IR78_PANTR</name>
<dbReference type="EMBL" id="NBAG03000621">
    <property type="protein sequence ID" value="PNI13034.1"/>
    <property type="molecule type" value="Genomic_DNA"/>
</dbReference>
<dbReference type="Proteomes" id="UP000236370">
    <property type="component" value="Unassembled WGS sequence"/>
</dbReference>
<accession>A0A2J8IR78</accession>
<evidence type="ECO:0000259" key="1">
    <source>
        <dbReference type="Pfam" id="PF13768"/>
    </source>
</evidence>
<organism evidence="2 3">
    <name type="scientific">Pan troglodytes</name>
    <name type="common">Chimpanzee</name>
    <dbReference type="NCBI Taxonomy" id="9598"/>
    <lineage>
        <taxon>Eukaryota</taxon>
        <taxon>Metazoa</taxon>
        <taxon>Chordata</taxon>
        <taxon>Craniata</taxon>
        <taxon>Vertebrata</taxon>
        <taxon>Euteleostomi</taxon>
        <taxon>Mammalia</taxon>
        <taxon>Eutheria</taxon>
        <taxon>Euarchontoglires</taxon>
        <taxon>Primates</taxon>
        <taxon>Haplorrhini</taxon>
        <taxon>Catarrhini</taxon>
        <taxon>Hominidae</taxon>
        <taxon>Pan</taxon>
    </lineage>
</organism>
<proteinExistence type="predicted"/>
<dbReference type="Pfam" id="PF13768">
    <property type="entry name" value="VWA_3"/>
    <property type="match status" value="1"/>
</dbReference>
<dbReference type="AlphaFoldDB" id="A0A2J8IR78"/>
<evidence type="ECO:0000313" key="3">
    <source>
        <dbReference type="Proteomes" id="UP000236370"/>
    </source>
</evidence>
<feature type="domain" description="VWFA" evidence="1">
    <location>
        <begin position="1"/>
        <end position="31"/>
    </location>
</feature>
<dbReference type="InterPro" id="IPR002035">
    <property type="entry name" value="VWF_A"/>
</dbReference>
<comment type="caution">
    <text evidence="2">The sequence shown here is derived from an EMBL/GenBank/DDBJ whole genome shotgun (WGS) entry which is preliminary data.</text>
</comment>
<sequence length="31" mass="3592">MSLIDEQLSHKEELFVLSFGTNARSLWPDPM</sequence>